<dbReference type="EMBL" id="QUSM01000003">
    <property type="protein sequence ID" value="RGD74506.1"/>
    <property type="molecule type" value="Genomic_DNA"/>
</dbReference>
<dbReference type="Gene3D" id="1.10.285.20">
    <property type="entry name" value="Uncharacterised protein PF01937, DUF89, domain 2"/>
    <property type="match status" value="1"/>
</dbReference>
<evidence type="ECO:0000313" key="2">
    <source>
        <dbReference type="EMBL" id="RGD74506.1"/>
    </source>
</evidence>
<protein>
    <submittedName>
        <fullName evidence="2">DUF89 family protein</fullName>
    </submittedName>
</protein>
<dbReference type="Gene3D" id="3.40.50.10880">
    <property type="entry name" value="Uncharacterised protein PF01937, DUF89, domain 3"/>
    <property type="match status" value="1"/>
</dbReference>
<evidence type="ECO:0000313" key="3">
    <source>
        <dbReference type="Proteomes" id="UP000261212"/>
    </source>
</evidence>
<dbReference type="InterPro" id="IPR036075">
    <property type="entry name" value="ARMT-1-like_metal-bd_sf"/>
</dbReference>
<organism evidence="2 3">
    <name type="scientific">Anaerofustis stercorihominis</name>
    <dbReference type="NCBI Taxonomy" id="214853"/>
    <lineage>
        <taxon>Bacteria</taxon>
        <taxon>Bacillati</taxon>
        <taxon>Bacillota</taxon>
        <taxon>Clostridia</taxon>
        <taxon>Eubacteriales</taxon>
        <taxon>Eubacteriaceae</taxon>
        <taxon>Anaerofustis</taxon>
    </lineage>
</organism>
<comment type="caution">
    <text evidence="2">The sequence shown here is derived from an EMBL/GenBank/DDBJ whole genome shotgun (WGS) entry which is preliminary data.</text>
</comment>
<name>A0A3E3DZK5_9FIRM</name>
<proteinExistence type="predicted"/>
<evidence type="ECO:0000259" key="1">
    <source>
        <dbReference type="Pfam" id="PF01937"/>
    </source>
</evidence>
<dbReference type="Pfam" id="PF01937">
    <property type="entry name" value="ARMT1-like_dom"/>
    <property type="match status" value="1"/>
</dbReference>
<dbReference type="InterPro" id="IPR014444">
    <property type="entry name" value="PH1575-like"/>
</dbReference>
<dbReference type="SUPFAM" id="SSF111321">
    <property type="entry name" value="AF1104-like"/>
    <property type="match status" value="1"/>
</dbReference>
<gene>
    <name evidence="2" type="ORF">DW687_07045</name>
</gene>
<sequence>MIIMEEIMPASEACLECNRKRYTKFANDNIDKDKIANFLDEVEEAIVKAPYQELESTWERIARKYVKSDDIHKKEKEIYQQCILSMKDDIEKMLDESDDIINDAIKFAIAGNVIDFATRPDLTLEELKEVINGVKNFKFDEELYAKFIEELEEAKEVVILLDNVGEVVLDALLCKKLKTVYPDKHITVVPASYPISSDTTAKEAYESGIADYADIVPNGNDIVGTYLPKCSKECIDVLDRADIIISKGMANFEVMSGSKYNVYYFFLCKCKFYCEALNAEMMQEMFISDKYSNVGKRMEKTWKELGRTNE</sequence>
<dbReference type="PIRSF" id="PIRSF006593">
    <property type="entry name" value="UCP006593"/>
    <property type="match status" value="1"/>
</dbReference>
<accession>A0A3E3DZK5</accession>
<dbReference type="Proteomes" id="UP000261212">
    <property type="component" value="Unassembled WGS sequence"/>
</dbReference>
<reference evidence="2 3" key="1">
    <citation type="submission" date="2018-08" db="EMBL/GenBank/DDBJ databases">
        <title>A genome reference for cultivated species of the human gut microbiota.</title>
        <authorList>
            <person name="Zou Y."/>
            <person name="Xue W."/>
            <person name="Luo G."/>
        </authorList>
    </citation>
    <scope>NUCLEOTIDE SEQUENCE [LARGE SCALE GENOMIC DNA]</scope>
    <source>
        <strain evidence="2 3">AM25-6</strain>
    </source>
</reference>
<dbReference type="InterPro" id="IPR002791">
    <property type="entry name" value="ARMT1-like_metal-bd"/>
</dbReference>
<feature type="domain" description="Damage-control phosphatase ARMT1-like metal-binding" evidence="1">
    <location>
        <begin position="12"/>
        <end position="282"/>
    </location>
</feature>
<dbReference type="AlphaFoldDB" id="A0A3E3DZK5"/>